<dbReference type="InterPro" id="IPR008254">
    <property type="entry name" value="Flavodoxin/NO_synth"/>
</dbReference>
<dbReference type="InterPro" id="IPR029039">
    <property type="entry name" value="Flavoprotein-like_sf"/>
</dbReference>
<dbReference type="GO" id="GO:0070819">
    <property type="term" value="F:menaquinone-dependent protoporphyrinogen oxidase activity"/>
    <property type="evidence" value="ECO:0007669"/>
    <property type="project" value="TreeGrafter"/>
</dbReference>
<dbReference type="AlphaFoldDB" id="A0A0S2ZNJ3"/>
<accession>A0A0S2ZNJ3</accession>
<dbReference type="Proteomes" id="UP000063275">
    <property type="component" value="Chromosome"/>
</dbReference>
<dbReference type="Gene3D" id="3.40.50.360">
    <property type="match status" value="1"/>
</dbReference>
<dbReference type="RefSeq" id="WP_029493470.1">
    <property type="nucleotide sequence ID" value="NZ_ATKF01000087.1"/>
</dbReference>
<dbReference type="SUPFAM" id="SSF52218">
    <property type="entry name" value="Flavoproteins"/>
    <property type="match status" value="1"/>
</dbReference>
<dbReference type="PANTHER" id="PTHR38030:SF2">
    <property type="entry name" value="PROTOPORPHYRINOGEN IX DEHYDROGENASE [QUINONE]"/>
    <property type="match status" value="1"/>
</dbReference>
<dbReference type="GO" id="GO:0006783">
    <property type="term" value="P:heme biosynthetic process"/>
    <property type="evidence" value="ECO:0007669"/>
    <property type="project" value="TreeGrafter"/>
</dbReference>
<proteinExistence type="predicted"/>
<dbReference type="InterPro" id="IPR052200">
    <property type="entry name" value="Protoporphyrinogen_IX_DH"/>
</dbReference>
<sequence>MKTLIVYSTISGNTKAVCERIYGALNTEKEIINIKDIKDLKVDNYDNFIIGFWCDKGTMDKDSIDFLKTLSNKNVYFVGTLGARPESEHWNDVFENAKKLCSENNNFKEGLLIWGRISQEMQDMMKKFPAGHPHGVNPERVARWEAASTHPDENDFKKAEEFFSKLLNN</sequence>
<dbReference type="PANTHER" id="PTHR38030">
    <property type="entry name" value="PROTOPORPHYRINOGEN IX DEHYDROGENASE [MENAQUINONE]"/>
    <property type="match status" value="1"/>
</dbReference>
<dbReference type="OrthoDB" id="307208at2"/>
<feature type="domain" description="Flavodoxin-like" evidence="1">
    <location>
        <begin position="4"/>
        <end position="163"/>
    </location>
</feature>
<dbReference type="Pfam" id="PF12641">
    <property type="entry name" value="Flavodoxin_3"/>
    <property type="match status" value="1"/>
</dbReference>
<gene>
    <name evidence="2" type="ORF">RN87_07130</name>
</gene>
<dbReference type="GO" id="GO:0010181">
    <property type="term" value="F:FMN binding"/>
    <property type="evidence" value="ECO:0007669"/>
    <property type="project" value="InterPro"/>
</dbReference>
<dbReference type="EMBL" id="CP013331">
    <property type="protein sequence ID" value="ALQ40305.1"/>
    <property type="molecule type" value="Genomic_DNA"/>
</dbReference>
<evidence type="ECO:0000313" key="2">
    <source>
        <dbReference type="EMBL" id="ALQ40305.1"/>
    </source>
</evidence>
<evidence type="ECO:0000259" key="1">
    <source>
        <dbReference type="Pfam" id="PF12641"/>
    </source>
</evidence>
<dbReference type="KEGG" id="fhw:RN87_07130"/>
<organism evidence="2">
    <name type="scientific">Fusobacterium hwasookii ChDC F174</name>
    <dbReference type="NCBI Taxonomy" id="1307442"/>
    <lineage>
        <taxon>Bacteria</taxon>
        <taxon>Fusobacteriati</taxon>
        <taxon>Fusobacteriota</taxon>
        <taxon>Fusobacteriia</taxon>
        <taxon>Fusobacteriales</taxon>
        <taxon>Fusobacteriaceae</taxon>
        <taxon>Fusobacterium</taxon>
    </lineage>
</organism>
<evidence type="ECO:0000313" key="3">
    <source>
        <dbReference type="Proteomes" id="UP000063275"/>
    </source>
</evidence>
<protein>
    <submittedName>
        <fullName evidence="2">Flavodoxin</fullName>
    </submittedName>
</protein>
<reference evidence="2 3" key="1">
    <citation type="submission" date="2015-11" db="EMBL/GenBank/DDBJ databases">
        <authorList>
            <person name="Zhang Y."/>
            <person name="Guo Z."/>
        </authorList>
    </citation>
    <scope>NUCLEOTIDE SEQUENCE [LARGE SCALE GENOMIC DNA]</scope>
    <source>
        <strain evidence="2 3">ChDC F174</strain>
    </source>
</reference>
<name>A0A0S2ZNJ3_9FUSO</name>